<dbReference type="GO" id="GO:0004853">
    <property type="term" value="F:uroporphyrinogen decarboxylase activity"/>
    <property type="evidence" value="ECO:0007669"/>
    <property type="project" value="InterPro"/>
</dbReference>
<dbReference type="Proteomes" id="UP000886070">
    <property type="component" value="Unassembled WGS sequence"/>
</dbReference>
<dbReference type="GO" id="GO:0006779">
    <property type="term" value="P:porphyrin-containing compound biosynthetic process"/>
    <property type="evidence" value="ECO:0007669"/>
    <property type="project" value="InterPro"/>
</dbReference>
<dbReference type="InterPro" id="IPR038071">
    <property type="entry name" value="UROD/MetE-like_sf"/>
</dbReference>
<gene>
    <name evidence="2" type="ORF">ENL39_01050</name>
</gene>
<dbReference type="PANTHER" id="PTHR47099:SF1">
    <property type="entry name" value="METHYLCOBAMIDE:COM METHYLTRANSFERASE MTBA"/>
    <property type="match status" value="1"/>
</dbReference>
<accession>A0A7V5I067</accession>
<dbReference type="Pfam" id="PF01208">
    <property type="entry name" value="URO-D"/>
    <property type="match status" value="1"/>
</dbReference>
<evidence type="ECO:0000313" key="2">
    <source>
        <dbReference type="EMBL" id="HHF98062.1"/>
    </source>
</evidence>
<protein>
    <submittedName>
        <fullName evidence="2">Uroporphyrinogen-III decarboxylase</fullName>
    </submittedName>
</protein>
<dbReference type="InterPro" id="IPR052024">
    <property type="entry name" value="Methanogen_methyltrans"/>
</dbReference>
<dbReference type="EMBL" id="DRTT01000030">
    <property type="protein sequence ID" value="HHF98062.1"/>
    <property type="molecule type" value="Genomic_DNA"/>
</dbReference>
<proteinExistence type="predicted"/>
<dbReference type="SUPFAM" id="SSF51726">
    <property type="entry name" value="UROD/MetE-like"/>
    <property type="match status" value="1"/>
</dbReference>
<dbReference type="PANTHER" id="PTHR47099">
    <property type="entry name" value="METHYLCOBAMIDE:COM METHYLTRANSFERASE MTBA"/>
    <property type="match status" value="1"/>
</dbReference>
<feature type="non-terminal residue" evidence="2">
    <location>
        <position position="369"/>
    </location>
</feature>
<dbReference type="Gene3D" id="3.20.20.210">
    <property type="match status" value="1"/>
</dbReference>
<sequence length="369" mass="42374">MKPRERVVKALEHKEPDRIPVDMGSPVTSIHVKAYVRLKKYLGINEKNPRIIDNMQQIVEVDEPVLERFSVDIRHIHLKPAKKWQLLPDGSYIDEWGIKYKTSKGSFYYDMCEHPLANATLGDLDKYTWPDPDDPRRVEGLKKKAEELYYNTDYAIALNGFSECLFGLPSWLRGHAQFYMDLLVNRKFAEALLDRLLEYEIKLARNALREVGKYIQVVRVADDLGTEKGPIISPSLYREIIKPRQKKLYQFIKEHSGAKLLLHSCGSVYDLIPDFIEIGVDALNPIQVSARNMDTKKLKQEFGDKITFWGGGCDTQKILPFGTIDEIKEEVKRRIKDLAPGGGFIFAAVHNIQYDVSPEKICTLYDTAL</sequence>
<organism evidence="2">
    <name type="scientific">Aerophobetes bacterium</name>
    <dbReference type="NCBI Taxonomy" id="2030807"/>
    <lineage>
        <taxon>Bacteria</taxon>
        <taxon>Candidatus Aerophobota</taxon>
    </lineage>
</organism>
<reference evidence="2" key="1">
    <citation type="journal article" date="2020" name="mSystems">
        <title>Genome- and Community-Level Interaction Insights into Carbon Utilization and Element Cycling Functions of Hydrothermarchaeota in Hydrothermal Sediment.</title>
        <authorList>
            <person name="Zhou Z."/>
            <person name="Liu Y."/>
            <person name="Xu W."/>
            <person name="Pan J."/>
            <person name="Luo Z.H."/>
            <person name="Li M."/>
        </authorList>
    </citation>
    <scope>NUCLEOTIDE SEQUENCE [LARGE SCALE GENOMIC DNA]</scope>
    <source>
        <strain evidence="2">HyVt-92</strain>
    </source>
</reference>
<comment type="caution">
    <text evidence="2">The sequence shown here is derived from an EMBL/GenBank/DDBJ whole genome shotgun (WGS) entry which is preliminary data.</text>
</comment>
<feature type="domain" description="Uroporphyrinogen decarboxylase (URO-D)" evidence="1">
    <location>
        <begin position="120"/>
        <end position="367"/>
    </location>
</feature>
<name>A0A7V5I067_UNCAE</name>
<dbReference type="AlphaFoldDB" id="A0A7V5I067"/>
<dbReference type="InterPro" id="IPR000257">
    <property type="entry name" value="Uroporphyrinogen_deCOase"/>
</dbReference>
<evidence type="ECO:0000259" key="1">
    <source>
        <dbReference type="Pfam" id="PF01208"/>
    </source>
</evidence>